<organism evidence="2 3">
    <name type="scientific">Candidatus Nitronereus thalassa</name>
    <dbReference type="NCBI Taxonomy" id="3020898"/>
    <lineage>
        <taxon>Bacteria</taxon>
        <taxon>Pseudomonadati</taxon>
        <taxon>Nitrospirota</taxon>
        <taxon>Nitrospiria</taxon>
        <taxon>Nitrospirales</taxon>
        <taxon>Nitrospiraceae</taxon>
        <taxon>Candidatus Nitronereus</taxon>
    </lineage>
</organism>
<dbReference type="RefSeq" id="WP_313834165.1">
    <property type="nucleotide sequence ID" value="NZ_JAQOUE010000001.1"/>
</dbReference>
<accession>A0ABU3KBJ4</accession>
<dbReference type="PROSITE" id="PS50943">
    <property type="entry name" value="HTH_CROC1"/>
    <property type="match status" value="1"/>
</dbReference>
<comment type="caution">
    <text evidence="2">The sequence shown here is derived from an EMBL/GenBank/DDBJ whole genome shotgun (WGS) entry which is preliminary data.</text>
</comment>
<dbReference type="Gene3D" id="1.10.260.40">
    <property type="entry name" value="lambda repressor-like DNA-binding domains"/>
    <property type="match status" value="1"/>
</dbReference>
<sequence length="108" mass="12187">MKKDKLEVVRGSDNPFRDIGSPNADTKLLKADLSGKIIDILDKKGWSQRQASKETGIDQADICRIRNADLKGFTIDRLVKILNNLNYTVEVTVRPNRRRTRVAVHASV</sequence>
<dbReference type="InterPro" id="IPR010982">
    <property type="entry name" value="Lambda_DNA-bd_dom_sf"/>
</dbReference>
<dbReference type="InterPro" id="IPR001387">
    <property type="entry name" value="Cro/C1-type_HTH"/>
</dbReference>
<evidence type="ECO:0000313" key="3">
    <source>
        <dbReference type="Proteomes" id="UP001250932"/>
    </source>
</evidence>
<dbReference type="EMBL" id="JAQOUE010000001">
    <property type="protein sequence ID" value="MDT7043599.1"/>
    <property type="molecule type" value="Genomic_DNA"/>
</dbReference>
<dbReference type="SUPFAM" id="SSF47413">
    <property type="entry name" value="lambda repressor-like DNA-binding domains"/>
    <property type="match status" value="1"/>
</dbReference>
<evidence type="ECO:0000313" key="2">
    <source>
        <dbReference type="EMBL" id="MDT7043599.1"/>
    </source>
</evidence>
<dbReference type="InterPro" id="IPR039554">
    <property type="entry name" value="HigA2-like_HTH"/>
</dbReference>
<feature type="domain" description="HTH cro/C1-type" evidence="1">
    <location>
        <begin position="37"/>
        <end position="92"/>
    </location>
</feature>
<proteinExistence type="predicted"/>
<evidence type="ECO:0000259" key="1">
    <source>
        <dbReference type="PROSITE" id="PS50943"/>
    </source>
</evidence>
<dbReference type="Pfam" id="PF13744">
    <property type="entry name" value="HTH_37"/>
    <property type="match status" value="1"/>
</dbReference>
<dbReference type="CDD" id="cd00093">
    <property type="entry name" value="HTH_XRE"/>
    <property type="match status" value="1"/>
</dbReference>
<name>A0ABU3KBJ4_9BACT</name>
<gene>
    <name evidence="2" type="ORF">PPG34_14675</name>
</gene>
<dbReference type="Proteomes" id="UP001250932">
    <property type="component" value="Unassembled WGS sequence"/>
</dbReference>
<protein>
    <submittedName>
        <fullName evidence="2">Helix-turn-helix transcriptional regulator</fullName>
    </submittedName>
</protein>
<reference evidence="2 3" key="1">
    <citation type="journal article" date="2023" name="ISME J.">
        <title>Cultivation and genomic characterization of novel and ubiquitous marine nitrite-oxidizing bacteria from the Nitrospirales.</title>
        <authorList>
            <person name="Mueller A.J."/>
            <person name="Daebeler A."/>
            <person name="Herbold C.W."/>
            <person name="Kirkegaard R.H."/>
            <person name="Daims H."/>
        </authorList>
    </citation>
    <scope>NUCLEOTIDE SEQUENCE [LARGE SCALE GENOMIC DNA]</scope>
    <source>
        <strain evidence="2 3">EB</strain>
    </source>
</reference>
<keyword evidence="3" id="KW-1185">Reference proteome</keyword>